<dbReference type="Proteomes" id="UP000295621">
    <property type="component" value="Unassembled WGS sequence"/>
</dbReference>
<keyword evidence="3" id="KW-0233">DNA recombination</keyword>
<dbReference type="InterPro" id="IPR002104">
    <property type="entry name" value="Integrase_catalytic"/>
</dbReference>
<evidence type="ECO:0000256" key="3">
    <source>
        <dbReference type="ARBA" id="ARBA00023172"/>
    </source>
</evidence>
<dbReference type="InterPro" id="IPR011010">
    <property type="entry name" value="DNA_brk_join_enz"/>
</dbReference>
<evidence type="ECO:0000259" key="6">
    <source>
        <dbReference type="PROSITE" id="PS51898"/>
    </source>
</evidence>
<organism evidence="8 9">
    <name type="scientific">Jiangella ureilytica</name>
    <dbReference type="NCBI Taxonomy" id="2530374"/>
    <lineage>
        <taxon>Bacteria</taxon>
        <taxon>Bacillati</taxon>
        <taxon>Actinomycetota</taxon>
        <taxon>Actinomycetes</taxon>
        <taxon>Jiangellales</taxon>
        <taxon>Jiangellaceae</taxon>
        <taxon>Jiangella</taxon>
    </lineage>
</organism>
<proteinExistence type="inferred from homology"/>
<dbReference type="Pfam" id="PF22022">
    <property type="entry name" value="Phage_int_M"/>
    <property type="match status" value="1"/>
</dbReference>
<dbReference type="InterPro" id="IPR050090">
    <property type="entry name" value="Tyrosine_recombinase_XerCD"/>
</dbReference>
<evidence type="ECO:0000259" key="7">
    <source>
        <dbReference type="PROSITE" id="PS51900"/>
    </source>
</evidence>
<protein>
    <submittedName>
        <fullName evidence="8">Site-specific integrase</fullName>
    </submittedName>
</protein>
<keyword evidence="2 4" id="KW-0238">DNA-binding</keyword>
<sequence length="414" mass="46144">MGHIQDRWYRQKIDPESGQPVFSSSGRPVLEKTELHGTGMRYKVRYLSPDNKERSKSFPDRQKRQAEDFLIGVEADKREGRYIDPAASAITFRQQAENWLKGQSPDPGTREVLRSRLTSRIYPSFGDVRVGRITPSMVRDWLGELEERRYASNYQVALFTLVSAVLDAAVDDRLIRDNPCKAKTVRRPVGASPRVVVWTEKRVHAVRAGLGERFGVTVPLGSGLGLRQGEILAISPDDIDRSAKVVLVQRQLKTVKGVQMFALPKGGKTRTVPASGGLIDVLDEYGEQFPPVEVKLPWRVPDGEPVAARLMVTGENGRLYSGDLFTKVVWQHAFKAAGLVYRPRADGMHGLRHFYASMLLARGVSVKELAEYLGHADAGFTLRTYTHLVPSSHERARQAIDAVFGPETDGLETA</sequence>
<reference evidence="8 9" key="1">
    <citation type="submission" date="2019-02" db="EMBL/GenBank/DDBJ databases">
        <title>Draft genome sequences of novel Actinobacteria.</title>
        <authorList>
            <person name="Sahin N."/>
            <person name="Ay H."/>
            <person name="Saygin H."/>
        </authorList>
    </citation>
    <scope>NUCLEOTIDE SEQUENCE [LARGE SCALE GENOMIC DNA]</scope>
    <source>
        <strain evidence="8 9">KC603</strain>
    </source>
</reference>
<dbReference type="RefSeq" id="WP_131978770.1">
    <property type="nucleotide sequence ID" value="NZ_SMKL01000004.1"/>
</dbReference>
<dbReference type="OrthoDB" id="1822491at2"/>
<dbReference type="PROSITE" id="PS51898">
    <property type="entry name" value="TYR_RECOMBINASE"/>
    <property type="match status" value="1"/>
</dbReference>
<dbReference type="InterPro" id="IPR013762">
    <property type="entry name" value="Integrase-like_cat_sf"/>
</dbReference>
<dbReference type="InterPro" id="IPR010998">
    <property type="entry name" value="Integrase_recombinase_N"/>
</dbReference>
<dbReference type="InterPro" id="IPR053876">
    <property type="entry name" value="Phage_int_M"/>
</dbReference>
<dbReference type="GO" id="GO:0003677">
    <property type="term" value="F:DNA binding"/>
    <property type="evidence" value="ECO:0007669"/>
    <property type="project" value="UniProtKB-UniRule"/>
</dbReference>
<feature type="domain" description="Tyr recombinase" evidence="6">
    <location>
        <begin position="193"/>
        <end position="401"/>
    </location>
</feature>
<dbReference type="PROSITE" id="PS51900">
    <property type="entry name" value="CB"/>
    <property type="match status" value="1"/>
</dbReference>
<dbReference type="CDD" id="cd01189">
    <property type="entry name" value="INT_ICEBs1_C_like"/>
    <property type="match status" value="1"/>
</dbReference>
<dbReference type="InterPro" id="IPR044068">
    <property type="entry name" value="CB"/>
</dbReference>
<comment type="similarity">
    <text evidence="1">Belongs to the 'phage' integrase family.</text>
</comment>
<dbReference type="PANTHER" id="PTHR30349:SF64">
    <property type="entry name" value="PROPHAGE INTEGRASE INTD-RELATED"/>
    <property type="match status" value="1"/>
</dbReference>
<name>A0A4R4RYA2_9ACTN</name>
<comment type="caution">
    <text evidence="8">The sequence shown here is derived from an EMBL/GenBank/DDBJ whole genome shotgun (WGS) entry which is preliminary data.</text>
</comment>
<gene>
    <name evidence="8" type="ORF">E1212_02765</name>
</gene>
<evidence type="ECO:0000256" key="5">
    <source>
        <dbReference type="SAM" id="MobiDB-lite"/>
    </source>
</evidence>
<dbReference type="Gene3D" id="1.10.150.130">
    <property type="match status" value="1"/>
</dbReference>
<keyword evidence="9" id="KW-1185">Reference proteome</keyword>
<feature type="region of interest" description="Disordered" evidence="5">
    <location>
        <begin position="1"/>
        <end position="28"/>
    </location>
</feature>
<evidence type="ECO:0000256" key="4">
    <source>
        <dbReference type="PROSITE-ProRule" id="PRU01248"/>
    </source>
</evidence>
<feature type="compositionally biased region" description="Basic and acidic residues" evidence="5">
    <location>
        <begin position="1"/>
        <end position="15"/>
    </location>
</feature>
<dbReference type="GO" id="GO:0006310">
    <property type="term" value="P:DNA recombination"/>
    <property type="evidence" value="ECO:0007669"/>
    <property type="project" value="UniProtKB-KW"/>
</dbReference>
<dbReference type="AlphaFoldDB" id="A0A4R4RYA2"/>
<dbReference type="Gene3D" id="1.10.443.10">
    <property type="entry name" value="Intergrase catalytic core"/>
    <property type="match status" value="1"/>
</dbReference>
<dbReference type="GO" id="GO:0015074">
    <property type="term" value="P:DNA integration"/>
    <property type="evidence" value="ECO:0007669"/>
    <property type="project" value="InterPro"/>
</dbReference>
<dbReference type="Pfam" id="PF00589">
    <property type="entry name" value="Phage_integrase"/>
    <property type="match status" value="1"/>
</dbReference>
<evidence type="ECO:0000313" key="8">
    <source>
        <dbReference type="EMBL" id="TDC54379.1"/>
    </source>
</evidence>
<evidence type="ECO:0000256" key="2">
    <source>
        <dbReference type="ARBA" id="ARBA00023125"/>
    </source>
</evidence>
<evidence type="ECO:0000256" key="1">
    <source>
        <dbReference type="ARBA" id="ARBA00008857"/>
    </source>
</evidence>
<evidence type="ECO:0000313" key="9">
    <source>
        <dbReference type="Proteomes" id="UP000295621"/>
    </source>
</evidence>
<dbReference type="PANTHER" id="PTHR30349">
    <property type="entry name" value="PHAGE INTEGRASE-RELATED"/>
    <property type="match status" value="1"/>
</dbReference>
<feature type="domain" description="Core-binding (CB)" evidence="7">
    <location>
        <begin position="90"/>
        <end position="170"/>
    </location>
</feature>
<dbReference type="EMBL" id="SMKL01000004">
    <property type="protein sequence ID" value="TDC54379.1"/>
    <property type="molecule type" value="Genomic_DNA"/>
</dbReference>
<accession>A0A4R4RYA2</accession>
<dbReference type="SUPFAM" id="SSF56349">
    <property type="entry name" value="DNA breaking-rejoining enzymes"/>
    <property type="match status" value="1"/>
</dbReference>